<proteinExistence type="predicted"/>
<dbReference type="AlphaFoldDB" id="A0A6J8D9J7"/>
<dbReference type="PANTHER" id="PTHR33845">
    <property type="entry name" value="C2H2-TYPE DOMAIN-CONTAINING PROTEIN"/>
    <property type="match status" value="1"/>
</dbReference>
<dbReference type="Proteomes" id="UP000507470">
    <property type="component" value="Unassembled WGS sequence"/>
</dbReference>
<evidence type="ECO:0000313" key="2">
    <source>
        <dbReference type="Proteomes" id="UP000507470"/>
    </source>
</evidence>
<accession>A0A6J8D9J7</accession>
<dbReference type="PANTHER" id="PTHR33845:SF1">
    <property type="entry name" value="C2H2-TYPE DOMAIN-CONTAINING PROTEIN"/>
    <property type="match status" value="1"/>
</dbReference>
<sequence>MIPQSGSLFPSAQNGGQNLHISQSSEVSDHCCPFALSHDDQKYSRKCEHTHGRSCTKCEQLSSVLGLISNAATIAEYESEDQKDEVQYLVNQDRARKVVMDNLEKDEALLERDWAMKFLPMQYRESKSKWFAKRGLSWHVGVVSMKAYQNDYQNFTIVHVFDNATQDALTSTSILQDTINHINKENKKIKTLSLRSDNAGCFHSSYSLTTIPMINKKSLIKIKRVDFSDPQGEKCICDRKAAHIKGHIKRYVNEGNNVVTADDFRKAVATMSNKDPVVPDEPVIETSHLLNKGWGLKGKREVKRFSVEQKDFLVQKFNQGEVTGHKCEPEEVGNEMRTAKNKDGKRIFKCCDFLTPTQIAALKKRQNANTAFQEEDLQAEEVTNEICNAFDSVALQ</sequence>
<organism evidence="1 2">
    <name type="scientific">Mytilus coruscus</name>
    <name type="common">Sea mussel</name>
    <dbReference type="NCBI Taxonomy" id="42192"/>
    <lineage>
        <taxon>Eukaryota</taxon>
        <taxon>Metazoa</taxon>
        <taxon>Spiralia</taxon>
        <taxon>Lophotrochozoa</taxon>
        <taxon>Mollusca</taxon>
        <taxon>Bivalvia</taxon>
        <taxon>Autobranchia</taxon>
        <taxon>Pteriomorphia</taxon>
        <taxon>Mytilida</taxon>
        <taxon>Mytiloidea</taxon>
        <taxon>Mytilidae</taxon>
        <taxon>Mytilinae</taxon>
        <taxon>Mytilus</taxon>
    </lineage>
</organism>
<protein>
    <submittedName>
        <fullName evidence="1">Uncharacterized protein</fullName>
    </submittedName>
</protein>
<reference evidence="1 2" key="1">
    <citation type="submission" date="2020-06" db="EMBL/GenBank/DDBJ databases">
        <authorList>
            <person name="Li R."/>
            <person name="Bekaert M."/>
        </authorList>
    </citation>
    <scope>NUCLEOTIDE SEQUENCE [LARGE SCALE GENOMIC DNA]</scope>
    <source>
        <strain evidence="2">wild</strain>
    </source>
</reference>
<evidence type="ECO:0000313" key="1">
    <source>
        <dbReference type="EMBL" id="CAC5404351.1"/>
    </source>
</evidence>
<name>A0A6J8D9J7_MYTCO</name>
<gene>
    <name evidence="1" type="ORF">MCOR_38149</name>
</gene>
<dbReference type="EMBL" id="CACVKT020006934">
    <property type="protein sequence ID" value="CAC5404351.1"/>
    <property type="molecule type" value="Genomic_DNA"/>
</dbReference>
<keyword evidence="2" id="KW-1185">Reference proteome</keyword>